<dbReference type="SUPFAM" id="SSF56112">
    <property type="entry name" value="Protein kinase-like (PK-like)"/>
    <property type="match status" value="1"/>
</dbReference>
<evidence type="ECO:0000256" key="9">
    <source>
        <dbReference type="PROSITE-ProRule" id="PRU10141"/>
    </source>
</evidence>
<dbReference type="Proteomes" id="UP000189857">
    <property type="component" value="Unassembled WGS sequence"/>
</dbReference>
<dbReference type="SMART" id="SM00220">
    <property type="entry name" value="S_TKc"/>
    <property type="match status" value="1"/>
</dbReference>
<proteinExistence type="predicted"/>
<dbReference type="InterPro" id="IPR008271">
    <property type="entry name" value="Ser/Thr_kinase_AS"/>
</dbReference>
<keyword evidence="4 9" id="KW-0547">Nucleotide-binding</keyword>
<keyword evidence="11" id="KW-0812">Transmembrane</keyword>
<evidence type="ECO:0000259" key="12">
    <source>
        <dbReference type="PROSITE" id="PS50011"/>
    </source>
</evidence>
<evidence type="ECO:0000256" key="5">
    <source>
        <dbReference type="ARBA" id="ARBA00022777"/>
    </source>
</evidence>
<dbReference type="InterPro" id="IPR011009">
    <property type="entry name" value="Kinase-like_dom_sf"/>
</dbReference>
<comment type="catalytic activity">
    <reaction evidence="7">
        <text>L-threonyl-[protein] + ATP = O-phospho-L-threonyl-[protein] + ADP + H(+)</text>
        <dbReference type="Rhea" id="RHEA:46608"/>
        <dbReference type="Rhea" id="RHEA-COMP:11060"/>
        <dbReference type="Rhea" id="RHEA-COMP:11605"/>
        <dbReference type="ChEBI" id="CHEBI:15378"/>
        <dbReference type="ChEBI" id="CHEBI:30013"/>
        <dbReference type="ChEBI" id="CHEBI:30616"/>
        <dbReference type="ChEBI" id="CHEBI:61977"/>
        <dbReference type="ChEBI" id="CHEBI:456216"/>
        <dbReference type="EC" id="2.7.11.1"/>
    </reaction>
</comment>
<gene>
    <name evidence="14" type="ORF">SAMN02745110_01275</name>
</gene>
<protein>
    <recommendedName>
        <fullName evidence="1">non-specific serine/threonine protein kinase</fullName>
        <ecNumber evidence="1">2.7.11.1</ecNumber>
    </recommendedName>
</protein>
<dbReference type="PROSITE" id="PS00107">
    <property type="entry name" value="PROTEIN_KINASE_ATP"/>
    <property type="match status" value="1"/>
</dbReference>
<evidence type="ECO:0000256" key="4">
    <source>
        <dbReference type="ARBA" id="ARBA00022741"/>
    </source>
</evidence>
<evidence type="ECO:0000256" key="1">
    <source>
        <dbReference type="ARBA" id="ARBA00012513"/>
    </source>
</evidence>
<feature type="domain" description="Protein kinase" evidence="12">
    <location>
        <begin position="12"/>
        <end position="275"/>
    </location>
</feature>
<dbReference type="InterPro" id="IPR017441">
    <property type="entry name" value="Protein_kinase_ATP_BS"/>
</dbReference>
<dbReference type="EMBL" id="FUXA01000007">
    <property type="protein sequence ID" value="SJZ67918.1"/>
    <property type="molecule type" value="Genomic_DNA"/>
</dbReference>
<dbReference type="PROSITE" id="PS00108">
    <property type="entry name" value="PROTEIN_KINASE_ST"/>
    <property type="match status" value="1"/>
</dbReference>
<keyword evidence="3" id="KW-0808">Transferase</keyword>
<dbReference type="EC" id="2.7.11.1" evidence="1"/>
<evidence type="ECO:0000256" key="8">
    <source>
        <dbReference type="ARBA" id="ARBA00048679"/>
    </source>
</evidence>
<keyword evidence="5 14" id="KW-0418">Kinase</keyword>
<dbReference type="SMART" id="SM00740">
    <property type="entry name" value="PASTA"/>
    <property type="match status" value="3"/>
</dbReference>
<keyword evidence="2 14" id="KW-0723">Serine/threonine-protein kinase</keyword>
<organism evidence="14 15">
    <name type="scientific">Eubacterium ruminantium</name>
    <dbReference type="NCBI Taxonomy" id="42322"/>
    <lineage>
        <taxon>Bacteria</taxon>
        <taxon>Bacillati</taxon>
        <taxon>Bacillota</taxon>
        <taxon>Clostridia</taxon>
        <taxon>Eubacteriales</taxon>
        <taxon>Eubacteriaceae</taxon>
        <taxon>Eubacterium</taxon>
    </lineage>
</organism>
<evidence type="ECO:0000256" key="3">
    <source>
        <dbReference type="ARBA" id="ARBA00022679"/>
    </source>
</evidence>
<dbReference type="Gene3D" id="3.30.200.20">
    <property type="entry name" value="Phosphorylase Kinase, domain 1"/>
    <property type="match status" value="1"/>
</dbReference>
<dbReference type="PANTHER" id="PTHR43289:SF34">
    <property type="entry name" value="SERINE_THREONINE-PROTEIN KINASE YBDM-RELATED"/>
    <property type="match status" value="1"/>
</dbReference>
<feature type="domain" description="PASTA" evidence="13">
    <location>
        <begin position="531"/>
        <end position="597"/>
    </location>
</feature>
<dbReference type="InterPro" id="IPR005543">
    <property type="entry name" value="PASTA_dom"/>
</dbReference>
<feature type="region of interest" description="Disordered" evidence="10">
    <location>
        <begin position="429"/>
        <end position="464"/>
    </location>
</feature>
<evidence type="ECO:0000256" key="6">
    <source>
        <dbReference type="ARBA" id="ARBA00022840"/>
    </source>
</evidence>
<dbReference type="CDD" id="cd06577">
    <property type="entry name" value="PASTA_pknB"/>
    <property type="match status" value="3"/>
</dbReference>
<feature type="binding site" evidence="9">
    <location>
        <position position="41"/>
    </location>
    <ligand>
        <name>ATP</name>
        <dbReference type="ChEBI" id="CHEBI:30616"/>
    </ligand>
</feature>
<dbReference type="OrthoDB" id="9788659at2"/>
<keyword evidence="6 9" id="KW-0067">ATP-binding</keyword>
<evidence type="ECO:0000313" key="14">
    <source>
        <dbReference type="EMBL" id="SJZ67918.1"/>
    </source>
</evidence>
<feature type="transmembrane region" description="Helical" evidence="11">
    <location>
        <begin position="396"/>
        <end position="423"/>
    </location>
</feature>
<dbReference type="Pfam" id="PF03793">
    <property type="entry name" value="PASTA"/>
    <property type="match status" value="3"/>
</dbReference>
<feature type="domain" description="PASTA" evidence="13">
    <location>
        <begin position="463"/>
        <end position="530"/>
    </location>
</feature>
<keyword evidence="11" id="KW-0472">Membrane</keyword>
<evidence type="ECO:0000259" key="13">
    <source>
        <dbReference type="PROSITE" id="PS51178"/>
    </source>
</evidence>
<dbReference type="GO" id="GO:0004674">
    <property type="term" value="F:protein serine/threonine kinase activity"/>
    <property type="evidence" value="ECO:0007669"/>
    <property type="project" value="UniProtKB-KW"/>
</dbReference>
<dbReference type="GO" id="GO:0005524">
    <property type="term" value="F:ATP binding"/>
    <property type="evidence" value="ECO:0007669"/>
    <property type="project" value="UniProtKB-UniRule"/>
</dbReference>
<dbReference type="FunFam" id="1.10.510.10:FF:000021">
    <property type="entry name" value="Serine/threonine protein kinase"/>
    <property type="match status" value="1"/>
</dbReference>
<feature type="domain" description="PASTA" evidence="13">
    <location>
        <begin position="598"/>
        <end position="665"/>
    </location>
</feature>
<dbReference type="RefSeq" id="WP_078787117.1">
    <property type="nucleotide sequence ID" value="NZ_FMTO01000006.1"/>
</dbReference>
<keyword evidence="11" id="KW-1133">Transmembrane helix</keyword>
<accession>A0A1T4MMI1</accession>
<name>A0A1T4MMI1_9FIRM</name>
<evidence type="ECO:0000256" key="2">
    <source>
        <dbReference type="ARBA" id="ARBA00022527"/>
    </source>
</evidence>
<evidence type="ECO:0000256" key="7">
    <source>
        <dbReference type="ARBA" id="ARBA00047899"/>
    </source>
</evidence>
<evidence type="ECO:0000256" key="11">
    <source>
        <dbReference type="SAM" id="Phobius"/>
    </source>
</evidence>
<sequence length="772" mass="84423">MLNPGLILDDRYEIIEVVGTGGMSTVYKANDLRLKRFVALKVLKSEFSNDINFVSKFRVEAQASAALSHPNIVNVYDVCEDEGRYFIVMELVDGITLKDYIREVGRLDMDTAIDFSIQIASGLAAAHENHVIHRDIKPQNIIVGTNGSLKVTDFGIAKAATSNTMSTTNMGSVHYISPEQARGGYSDERSDIYSLGITMYEMVTGRVPFEGDTNVSIALMHIQNEIVPPRRLYPDIYSSLEKVILKAVQKKPERRYLTANALIADLNRVKNNPNIDIIVAPSVVTNSPTREFTENDMETIKRESNMKNVDDLAYQNTTLIGQNGYPKSSTVTVDRSKINQLIDDEEDYYDTPEPVKKKGIKIVDDDYDEDYSDAGYVEEEPEEPDGDGIDPKLEKIVMIAGIGAAVIIAVILFILVGNVLGWFKFGKSSSNPKPKATTEATSEEKKKTSEKNTEKTEEPTTEKKVTKKMKNVVGLKYEAAKSELEKEGFTNVTYERVNDDDVPEGYVAKQSVKEAETVEIDANIVIYISAGASEIAVPDVKGYYIDDADRVLTDAGFEVTHSYELSDSVDKDHVIGTEPGENAKAASGSTIKIIVSNGPKEIQVPNLKNSSEESAISMLSSLGLQTGEITYESSDTVPEGQVISQTVDAGTSVTEGTQVGFTISLGKATKTYTATISGTITPYDTSTVNQYIKESGGTVHLTVKFNAEGEGEKVVVDTDVDSKAFPYNVEQSYSGLSSNKGTVIVLIIDSNGSEISGMFDTDSVKSVTYDVE</sequence>
<dbReference type="PROSITE" id="PS51178">
    <property type="entry name" value="PASTA"/>
    <property type="match status" value="3"/>
</dbReference>
<dbReference type="InterPro" id="IPR000719">
    <property type="entry name" value="Prot_kinase_dom"/>
</dbReference>
<dbReference type="Pfam" id="PF00069">
    <property type="entry name" value="Pkinase"/>
    <property type="match status" value="1"/>
</dbReference>
<comment type="catalytic activity">
    <reaction evidence="8">
        <text>L-seryl-[protein] + ATP = O-phospho-L-seryl-[protein] + ADP + H(+)</text>
        <dbReference type="Rhea" id="RHEA:17989"/>
        <dbReference type="Rhea" id="RHEA-COMP:9863"/>
        <dbReference type="Rhea" id="RHEA-COMP:11604"/>
        <dbReference type="ChEBI" id="CHEBI:15378"/>
        <dbReference type="ChEBI" id="CHEBI:29999"/>
        <dbReference type="ChEBI" id="CHEBI:30616"/>
        <dbReference type="ChEBI" id="CHEBI:83421"/>
        <dbReference type="ChEBI" id="CHEBI:456216"/>
        <dbReference type="EC" id="2.7.11.1"/>
    </reaction>
</comment>
<dbReference type="CDD" id="cd14014">
    <property type="entry name" value="STKc_PknB_like"/>
    <property type="match status" value="1"/>
</dbReference>
<dbReference type="AlphaFoldDB" id="A0A1T4MMI1"/>
<dbReference type="NCBIfam" id="NF033483">
    <property type="entry name" value="PknB_PASTA_kin"/>
    <property type="match status" value="1"/>
</dbReference>
<dbReference type="Gene3D" id="1.10.510.10">
    <property type="entry name" value="Transferase(Phosphotransferase) domain 1"/>
    <property type="match status" value="1"/>
</dbReference>
<evidence type="ECO:0000313" key="15">
    <source>
        <dbReference type="Proteomes" id="UP000189857"/>
    </source>
</evidence>
<dbReference type="PROSITE" id="PS50011">
    <property type="entry name" value="PROTEIN_KINASE_DOM"/>
    <property type="match status" value="1"/>
</dbReference>
<feature type="compositionally biased region" description="Basic and acidic residues" evidence="10">
    <location>
        <begin position="442"/>
        <end position="464"/>
    </location>
</feature>
<evidence type="ECO:0000256" key="10">
    <source>
        <dbReference type="SAM" id="MobiDB-lite"/>
    </source>
</evidence>
<keyword evidence="15" id="KW-1185">Reference proteome</keyword>
<dbReference type="PANTHER" id="PTHR43289">
    <property type="entry name" value="MITOGEN-ACTIVATED PROTEIN KINASE KINASE KINASE 20-RELATED"/>
    <property type="match status" value="1"/>
</dbReference>
<reference evidence="14 15" key="1">
    <citation type="submission" date="2017-02" db="EMBL/GenBank/DDBJ databases">
        <authorList>
            <person name="Peterson S.W."/>
        </authorList>
    </citation>
    <scope>NUCLEOTIDE SEQUENCE [LARGE SCALE GENOMIC DNA]</scope>
    <source>
        <strain evidence="14 15">ATCC 17233</strain>
    </source>
</reference>
<dbReference type="Gene3D" id="3.30.10.20">
    <property type="match status" value="3"/>
</dbReference>
<dbReference type="FunFam" id="3.30.200.20:FF:000035">
    <property type="entry name" value="Serine/threonine protein kinase Stk1"/>
    <property type="match status" value="1"/>
</dbReference>